<dbReference type="Proteomes" id="UP000192360">
    <property type="component" value="Unassembled WGS sequence"/>
</dbReference>
<dbReference type="InterPro" id="IPR014917">
    <property type="entry name" value="DUF1800"/>
</dbReference>
<evidence type="ECO:0000313" key="1">
    <source>
        <dbReference type="EMBL" id="SMC80060.1"/>
    </source>
</evidence>
<name>A0A1W2C4I8_9FLAO</name>
<proteinExistence type="predicted"/>
<evidence type="ECO:0000313" key="2">
    <source>
        <dbReference type="Proteomes" id="UP000192360"/>
    </source>
</evidence>
<organism evidence="1 2">
    <name type="scientific">Cellulophaga tyrosinoxydans</name>
    <dbReference type="NCBI Taxonomy" id="504486"/>
    <lineage>
        <taxon>Bacteria</taxon>
        <taxon>Pseudomonadati</taxon>
        <taxon>Bacteroidota</taxon>
        <taxon>Flavobacteriia</taxon>
        <taxon>Flavobacteriales</taxon>
        <taxon>Flavobacteriaceae</taxon>
        <taxon>Cellulophaga</taxon>
    </lineage>
</organism>
<reference evidence="1 2" key="1">
    <citation type="submission" date="2017-04" db="EMBL/GenBank/DDBJ databases">
        <authorList>
            <person name="Afonso C.L."/>
            <person name="Miller P.J."/>
            <person name="Scott M.A."/>
            <person name="Spackman E."/>
            <person name="Goraichik I."/>
            <person name="Dimitrov K.M."/>
            <person name="Suarez D.L."/>
            <person name="Swayne D.E."/>
        </authorList>
    </citation>
    <scope>NUCLEOTIDE SEQUENCE [LARGE SCALE GENOMIC DNA]</scope>
    <source>
        <strain evidence="1 2">DSM 21164</strain>
    </source>
</reference>
<gene>
    <name evidence="1" type="ORF">SAMN05660703_2819</name>
</gene>
<protein>
    <recommendedName>
        <fullName evidence="3">DUF1800 domain-containing protein</fullName>
    </recommendedName>
</protein>
<accession>A0A1W2C4I8</accession>
<dbReference type="EMBL" id="FWXO01000005">
    <property type="protein sequence ID" value="SMC80060.1"/>
    <property type="molecule type" value="Genomic_DNA"/>
</dbReference>
<evidence type="ECO:0008006" key="3">
    <source>
        <dbReference type="Google" id="ProtNLM"/>
    </source>
</evidence>
<dbReference type="AlphaFoldDB" id="A0A1W2C4I8"/>
<dbReference type="Pfam" id="PF08811">
    <property type="entry name" value="DUF1800"/>
    <property type="match status" value="1"/>
</dbReference>
<keyword evidence="2" id="KW-1185">Reference proteome</keyword>
<sequence length="467" mass="55045">MLMNKRNIQHLYLRGGFGINSNKLKELEDKATKDVVKELFDDSENYIPLKIDLSELRIMVIDDNKKNSEKTAKKEAKMRLQKLNRQKTKELNYAWIDRLKQPRSILKEKMTLFWANVFVCQDNNNIFHLQQYNNTLRKFALGNFKDFVKAIAKEPSMSKYLNNRQNVKESPNENFARELMELFTLGVGNYSERDIKAAARAFTGWSFKFNGDFYLRENKHDFGQKTFFGKTGNFDGEEIIDIILEQKQCARFICTKIYYYFVNPKPNEKHIEELANFFYEDYDIKKLMHYIFSSDWFYNDENIGVKIKSPIELLVGIQTIVPVEFQKKQQLYNLQKLMGQILLNPPNVAGWKGNKSWIDANTLMLRLKLSAILLNNAIIDIEEKGEFEDSFDDYYKIQKKQNNYIKTIVSWNVFESEYGILDLPELKEVLIVAEMDKDTNAFIENLKFSSNKDFCIQLMSIPEYQLC</sequence>
<dbReference type="STRING" id="504486.SAMN05660703_2819"/>